<name>A0A1X7LIP3_9BACL</name>
<proteinExistence type="predicted"/>
<keyword evidence="1" id="KW-0812">Transmembrane</keyword>
<dbReference type="PANTHER" id="PTHR37305:SF1">
    <property type="entry name" value="MEMBRANE PROTEIN"/>
    <property type="match status" value="1"/>
</dbReference>
<feature type="transmembrane region" description="Helical" evidence="1">
    <location>
        <begin position="55"/>
        <end position="74"/>
    </location>
</feature>
<reference evidence="2 3" key="1">
    <citation type="submission" date="2017-04" db="EMBL/GenBank/DDBJ databases">
        <authorList>
            <person name="Afonso C.L."/>
            <person name="Miller P.J."/>
            <person name="Scott M.A."/>
            <person name="Spackman E."/>
            <person name="Goraichik I."/>
            <person name="Dimitrov K.M."/>
            <person name="Suarez D.L."/>
            <person name="Swayne D.E."/>
        </authorList>
    </citation>
    <scope>NUCLEOTIDE SEQUENCE [LARGE SCALE GENOMIC DNA]</scope>
    <source>
        <strain evidence="2 3">11</strain>
    </source>
</reference>
<feature type="transmembrane region" description="Helical" evidence="1">
    <location>
        <begin position="21"/>
        <end position="43"/>
    </location>
</feature>
<dbReference type="PANTHER" id="PTHR37305">
    <property type="entry name" value="INTEGRAL MEMBRANE PROTEIN-RELATED"/>
    <property type="match status" value="1"/>
</dbReference>
<dbReference type="AlphaFoldDB" id="A0A1X7LIP3"/>
<sequence length="252" mass="28130">MKYFNGLVQNEWMKATSKRQLPYYYIFLALLAIGIGVVMRLAIGGRGEYAAIESMNVSISVLLTISSYFFIVVASQTITDEFKDGTIKQILIRPASRTMVLMSKLANLLLIMLSVYVLAVVLSAAVGFILFSGDTTMTIMDVLRQTLLSLPSALFYMLFAFMVAVLTRSLGLAISIPIIIQSLSGLTMFMANKSWYKFLIFPNLNWEGFITGNSNALPYEGATFLFTLVIYVIYMLIPLLASIYAFNSRDIQ</sequence>
<dbReference type="Proteomes" id="UP000193834">
    <property type="component" value="Unassembled WGS sequence"/>
</dbReference>
<organism evidence="2 3">
    <name type="scientific">Paenibacillus aquistagni</name>
    <dbReference type="NCBI Taxonomy" id="1852522"/>
    <lineage>
        <taxon>Bacteria</taxon>
        <taxon>Bacillati</taxon>
        <taxon>Bacillota</taxon>
        <taxon>Bacilli</taxon>
        <taxon>Bacillales</taxon>
        <taxon>Paenibacillaceae</taxon>
        <taxon>Paenibacillus</taxon>
    </lineage>
</organism>
<keyword evidence="1" id="KW-1133">Transmembrane helix</keyword>
<feature type="transmembrane region" description="Helical" evidence="1">
    <location>
        <begin position="142"/>
        <end position="163"/>
    </location>
</feature>
<evidence type="ECO:0000313" key="3">
    <source>
        <dbReference type="Proteomes" id="UP000193834"/>
    </source>
</evidence>
<keyword evidence="1" id="KW-0472">Membrane</keyword>
<evidence type="ECO:0000256" key="1">
    <source>
        <dbReference type="SAM" id="Phobius"/>
    </source>
</evidence>
<protein>
    <submittedName>
        <fullName evidence="2">ABC-2 type transport system permease protein</fullName>
    </submittedName>
</protein>
<gene>
    <name evidence="2" type="ORF">SAMN06295960_3484</name>
</gene>
<accession>A0A1X7LIP3</accession>
<feature type="transmembrane region" description="Helical" evidence="1">
    <location>
        <begin position="170"/>
        <end position="191"/>
    </location>
</feature>
<keyword evidence="3" id="KW-1185">Reference proteome</keyword>
<dbReference type="OrthoDB" id="8613028at2"/>
<dbReference type="STRING" id="1852522.SAMN06295960_3484"/>
<feature type="transmembrane region" description="Helical" evidence="1">
    <location>
        <begin position="105"/>
        <end position="130"/>
    </location>
</feature>
<dbReference type="EMBL" id="FXAZ01000005">
    <property type="protein sequence ID" value="SMG53364.1"/>
    <property type="molecule type" value="Genomic_DNA"/>
</dbReference>
<evidence type="ECO:0000313" key="2">
    <source>
        <dbReference type="EMBL" id="SMG53364.1"/>
    </source>
</evidence>
<dbReference type="Pfam" id="PF12730">
    <property type="entry name" value="ABC2_membrane_4"/>
    <property type="match status" value="1"/>
</dbReference>
<feature type="transmembrane region" description="Helical" evidence="1">
    <location>
        <begin position="224"/>
        <end position="246"/>
    </location>
</feature>
<dbReference type="RefSeq" id="WP_085496273.1">
    <property type="nucleotide sequence ID" value="NZ_FXAZ01000005.1"/>
</dbReference>